<sequence>MASDEDGGVYASTRDDVLDIYRSGVETRVRKSAPTPAPRKSKQKDNYAFIPSSNSNQSLQGTFNASERLNRSLSYPEDLKHHHMTVEVNKAIHAEIMSTPWGTLGRRSDRRRNRYEDYLSSESEPFRDLEPYYDNECFRDESNVPTSRDFELQGYGGNVYGTFRRAPRTYPRLDAINVHNQIHRNDTNESRILSQATPFDRVFPKIPNREVNNREKYLDVTLCHDKRQSEVNDQTAINHMFSIQLTDVQNVNSTLSSPTSSDNMEEVSNSCTRIKRTLSTVCQQNNSVDSEKSNVCFCGVTNKLRKLCCAKSFSCRRKTNVSKKNGTHLSGGSEKPFFYCRWVTDYPKSMFFLTLGGHILIALVTGILLWTGYDLFPTEFETLPMYDWEVPWMRRSLAWNFRHEYENRYVRKWFIQGFDKWYRSMAYDRANIVLYYDTGGGNIFTKTNLKAIETIEHEMSNMANYSQFCVQNATFNCHKPTSVLRYFDGTYKSVNPVFFDPKYNNIAQVLYAAMTNNQTKGDFAYFLSSDHELTPKGVHAPVTRTIMPLGFPLKLKQKIDEMEDEMEHFLINSFKPTIHDVREATSGFRITYWSYLLFRHDIVRQIFYDMMLAGGSVIFIFGFIVYHTKSLWISSFAVMSILTSFLCTNLIYRIALDFRYIGYFHVITLFIILGIGADDIFVFLDVWKNTGYQEHSSLSMRLTTAYKQSIKSMFFTSLTTAVAFLTSSFSPLLATQSFGLFAGVLVIVNYVSVVVYFPTVLIMHHYYFKDKSWPCFSKKFKRCLFKSCQTEEEESDKIKLPTPTPHNVDPIQNISSLFEDNSAVASNGRRYNVVGRINSAFKTDEDEYGFMRFKNCSQPHSDFQLENETEVKSVYAELSECSDQTSPATSTSGIEKQQRKALVRFFRDHYFRFVTHFIAKWIILIVLLSLVGFFAYSITKLKLDNEQVQFYRKSHNYGKALDFDFHGFVPNKNDRNVVVYIVWGLNERDMSTCHFSESRCIGEESMDSSFNPNTQEAQIALKNFCDKIHNFSDSEIDHFKVRRDFTTKEPEITCFARDLDQFLRIPISYWLNDRYRFKNKTTFDRYQSLIGEGVSPYSTPMKTDFSVFYGNRIVYLGIQVNLTLGRFSSGYVEGKPVMERWEAFVKEEMKNMPPGLQNGFQLTKDYWHSLSVQKTISDNAIFGIVLGIVLALPILTIATQNIVIGVCATFSNP</sequence>
<accession>A0ABY7FE35</accession>
<protein>
    <submittedName>
        <fullName evidence="9">DISP3-like protein</fullName>
    </submittedName>
</protein>
<keyword evidence="3 7" id="KW-1133">Transmembrane helix</keyword>
<dbReference type="Gene3D" id="1.20.1640.10">
    <property type="entry name" value="Multidrug efflux transporter AcrB transmembrane domain"/>
    <property type="match status" value="1"/>
</dbReference>
<feature type="transmembrane region" description="Helical" evidence="7">
    <location>
        <begin position="632"/>
        <end position="652"/>
    </location>
</feature>
<feature type="compositionally biased region" description="Polar residues" evidence="6">
    <location>
        <begin position="51"/>
        <end position="62"/>
    </location>
</feature>
<keyword evidence="4 7" id="KW-0472">Membrane</keyword>
<evidence type="ECO:0000256" key="5">
    <source>
        <dbReference type="ARBA" id="ARBA00023180"/>
    </source>
</evidence>
<dbReference type="Proteomes" id="UP001164746">
    <property type="component" value="Chromosome 11"/>
</dbReference>
<proteinExistence type="predicted"/>
<feature type="transmembrane region" description="Helical" evidence="7">
    <location>
        <begin position="350"/>
        <end position="370"/>
    </location>
</feature>
<feature type="transmembrane region" description="Helical" evidence="7">
    <location>
        <begin position="1180"/>
        <end position="1210"/>
    </location>
</feature>
<comment type="subcellular location">
    <subcellularLocation>
        <location evidence="1">Membrane</location>
        <topology evidence="1">Multi-pass membrane protein</topology>
    </subcellularLocation>
</comment>
<dbReference type="PANTHER" id="PTHR45951">
    <property type="entry name" value="PROTEIN DISPATCHED-RELATED"/>
    <property type="match status" value="1"/>
</dbReference>
<evidence type="ECO:0000256" key="2">
    <source>
        <dbReference type="ARBA" id="ARBA00022692"/>
    </source>
</evidence>
<organism evidence="9 10">
    <name type="scientific">Mya arenaria</name>
    <name type="common">Soft-shell clam</name>
    <dbReference type="NCBI Taxonomy" id="6604"/>
    <lineage>
        <taxon>Eukaryota</taxon>
        <taxon>Metazoa</taxon>
        <taxon>Spiralia</taxon>
        <taxon>Lophotrochozoa</taxon>
        <taxon>Mollusca</taxon>
        <taxon>Bivalvia</taxon>
        <taxon>Autobranchia</taxon>
        <taxon>Heteroconchia</taxon>
        <taxon>Euheterodonta</taxon>
        <taxon>Imparidentia</taxon>
        <taxon>Neoheterodontei</taxon>
        <taxon>Myida</taxon>
        <taxon>Myoidea</taxon>
        <taxon>Myidae</taxon>
        <taxon>Mya</taxon>
    </lineage>
</organism>
<keyword evidence="5" id="KW-0325">Glycoprotein</keyword>
<gene>
    <name evidence="9" type="ORF">MAR_002256</name>
</gene>
<dbReference type="EMBL" id="CP111022">
    <property type="protein sequence ID" value="WAR20418.1"/>
    <property type="molecule type" value="Genomic_DNA"/>
</dbReference>
<feature type="transmembrane region" description="Helical" evidence="7">
    <location>
        <begin position="664"/>
        <end position="684"/>
    </location>
</feature>
<keyword evidence="2 7" id="KW-0812">Transmembrane</keyword>
<evidence type="ECO:0000256" key="7">
    <source>
        <dbReference type="SAM" id="Phobius"/>
    </source>
</evidence>
<name>A0ABY7FE35_MYAAR</name>
<dbReference type="Pfam" id="PF12349">
    <property type="entry name" value="Sterol-sensing"/>
    <property type="match status" value="1"/>
</dbReference>
<evidence type="ECO:0000256" key="4">
    <source>
        <dbReference type="ARBA" id="ARBA00023136"/>
    </source>
</evidence>
<evidence type="ECO:0000313" key="10">
    <source>
        <dbReference type="Proteomes" id="UP001164746"/>
    </source>
</evidence>
<evidence type="ECO:0000313" key="9">
    <source>
        <dbReference type="EMBL" id="WAR20418.1"/>
    </source>
</evidence>
<evidence type="ECO:0000259" key="8">
    <source>
        <dbReference type="Pfam" id="PF12349"/>
    </source>
</evidence>
<evidence type="ECO:0000256" key="3">
    <source>
        <dbReference type="ARBA" id="ARBA00022989"/>
    </source>
</evidence>
<dbReference type="InterPro" id="IPR052081">
    <property type="entry name" value="Dispatched_Hh_regulator"/>
</dbReference>
<evidence type="ECO:0000256" key="1">
    <source>
        <dbReference type="ARBA" id="ARBA00004141"/>
    </source>
</evidence>
<keyword evidence="10" id="KW-1185">Reference proteome</keyword>
<feature type="transmembrane region" description="Helical" evidence="7">
    <location>
        <begin position="606"/>
        <end position="626"/>
    </location>
</feature>
<feature type="transmembrane region" description="Helical" evidence="7">
    <location>
        <begin position="917"/>
        <end position="938"/>
    </location>
</feature>
<evidence type="ECO:0000256" key="6">
    <source>
        <dbReference type="SAM" id="MobiDB-lite"/>
    </source>
</evidence>
<feature type="transmembrane region" description="Helical" evidence="7">
    <location>
        <begin position="738"/>
        <end position="762"/>
    </location>
</feature>
<feature type="region of interest" description="Disordered" evidence="6">
    <location>
        <begin position="24"/>
        <end position="62"/>
    </location>
</feature>
<dbReference type="PANTHER" id="PTHR45951:SF7">
    <property type="entry name" value="SSD DOMAIN-CONTAINING PROTEIN"/>
    <property type="match status" value="1"/>
</dbReference>
<dbReference type="SUPFAM" id="SSF82866">
    <property type="entry name" value="Multidrug efflux transporter AcrB transmembrane domain"/>
    <property type="match status" value="1"/>
</dbReference>
<feature type="domain" description="HMGCR/SNAP/NPC1-like sterol-sensing" evidence="8">
    <location>
        <begin position="633"/>
        <end position="764"/>
    </location>
</feature>
<dbReference type="InterPro" id="IPR053958">
    <property type="entry name" value="HMGCR/SNAP/NPC1-like_SSD"/>
</dbReference>
<reference evidence="9" key="1">
    <citation type="submission" date="2022-11" db="EMBL/GenBank/DDBJ databases">
        <title>Centuries of genome instability and evolution in soft-shell clam transmissible cancer (bioRxiv).</title>
        <authorList>
            <person name="Hart S.F.M."/>
            <person name="Yonemitsu M.A."/>
            <person name="Giersch R.M."/>
            <person name="Beal B.F."/>
            <person name="Arriagada G."/>
            <person name="Davis B.W."/>
            <person name="Ostrander E.A."/>
            <person name="Goff S.P."/>
            <person name="Metzger M.J."/>
        </authorList>
    </citation>
    <scope>NUCLEOTIDE SEQUENCE</scope>
    <source>
        <strain evidence="9">MELC-2E11</strain>
        <tissue evidence="9">Siphon/mantle</tissue>
    </source>
</reference>